<proteinExistence type="predicted"/>
<sequence length="110" mass="12256">MPRYEDATYVDARRAAAAAAPMLFAPNSHASPFVHAAPDAIRVRCARRRYVVACRCPVHTALSAWRMPTRVVAYRYASTSAARKEWRCYGTLKYGHDEMAAGAAWCVTYA</sequence>
<reference evidence="1" key="1">
    <citation type="submission" date="2020-08" db="EMBL/GenBank/DDBJ databases">
        <title>Multicomponent nature underlies the extraordinary mechanical properties of spider dragline silk.</title>
        <authorList>
            <person name="Kono N."/>
            <person name="Nakamura H."/>
            <person name="Mori M."/>
            <person name="Yoshida Y."/>
            <person name="Ohtoshi R."/>
            <person name="Malay A.D."/>
            <person name="Moran D.A.P."/>
            <person name="Tomita M."/>
            <person name="Numata K."/>
            <person name="Arakawa K."/>
        </authorList>
    </citation>
    <scope>NUCLEOTIDE SEQUENCE</scope>
</reference>
<evidence type="ECO:0000313" key="1">
    <source>
        <dbReference type="EMBL" id="GFS73824.1"/>
    </source>
</evidence>
<protein>
    <submittedName>
        <fullName evidence="1">Uncharacterized protein</fullName>
    </submittedName>
</protein>
<accession>A0A8X6MRE5</accession>
<dbReference type="AlphaFoldDB" id="A0A8X6MRE5"/>
<comment type="caution">
    <text evidence="1">The sequence shown here is derived from an EMBL/GenBank/DDBJ whole genome shotgun (WGS) entry which is preliminary data.</text>
</comment>
<evidence type="ECO:0000313" key="2">
    <source>
        <dbReference type="Proteomes" id="UP000887013"/>
    </source>
</evidence>
<organism evidence="1 2">
    <name type="scientific">Nephila pilipes</name>
    <name type="common">Giant wood spider</name>
    <name type="synonym">Nephila maculata</name>
    <dbReference type="NCBI Taxonomy" id="299642"/>
    <lineage>
        <taxon>Eukaryota</taxon>
        <taxon>Metazoa</taxon>
        <taxon>Ecdysozoa</taxon>
        <taxon>Arthropoda</taxon>
        <taxon>Chelicerata</taxon>
        <taxon>Arachnida</taxon>
        <taxon>Araneae</taxon>
        <taxon>Araneomorphae</taxon>
        <taxon>Entelegynae</taxon>
        <taxon>Araneoidea</taxon>
        <taxon>Nephilidae</taxon>
        <taxon>Nephila</taxon>
    </lineage>
</organism>
<name>A0A8X6MRE5_NEPPI</name>
<keyword evidence="2" id="KW-1185">Reference proteome</keyword>
<dbReference type="EMBL" id="BMAW01096233">
    <property type="protein sequence ID" value="GFS73824.1"/>
    <property type="molecule type" value="Genomic_DNA"/>
</dbReference>
<dbReference type="Proteomes" id="UP000887013">
    <property type="component" value="Unassembled WGS sequence"/>
</dbReference>
<gene>
    <name evidence="1" type="ORF">NPIL_186701</name>
</gene>